<sequence length="192" mass="22370">IVRDLYRRVRSLDDSIDLMHDELRDIVPSDERSIERYNEGVSLRQHHAWVRDALSSLAQDTEIALEQDIMLDTAVNDSLKEAVCDPTSMRFRLDHLLNALLASEGSELPAELVAERVCSTATTHFDDVELRSEFEFVVSDCPEREVEMKPIGWRREHDDYLAWIASTQCVALWCALFRCEYGLRIRMRWLEQ</sequence>
<feature type="non-terminal residue" evidence="1">
    <location>
        <position position="192"/>
    </location>
</feature>
<gene>
    <name evidence="1" type="ORF">LTS18_012632</name>
</gene>
<proteinExistence type="predicted"/>
<evidence type="ECO:0000313" key="2">
    <source>
        <dbReference type="Proteomes" id="UP001186974"/>
    </source>
</evidence>
<evidence type="ECO:0000313" key="1">
    <source>
        <dbReference type="EMBL" id="KAK3076580.1"/>
    </source>
</evidence>
<name>A0ACC3DIY9_9PEZI</name>
<accession>A0ACC3DIY9</accession>
<comment type="caution">
    <text evidence="1">The sequence shown here is derived from an EMBL/GenBank/DDBJ whole genome shotgun (WGS) entry which is preliminary data.</text>
</comment>
<protein>
    <submittedName>
        <fullName evidence="1">Uncharacterized protein</fullName>
    </submittedName>
</protein>
<keyword evidence="2" id="KW-1185">Reference proteome</keyword>
<feature type="non-terminal residue" evidence="1">
    <location>
        <position position="1"/>
    </location>
</feature>
<organism evidence="1 2">
    <name type="scientific">Coniosporium uncinatum</name>
    <dbReference type="NCBI Taxonomy" id="93489"/>
    <lineage>
        <taxon>Eukaryota</taxon>
        <taxon>Fungi</taxon>
        <taxon>Dikarya</taxon>
        <taxon>Ascomycota</taxon>
        <taxon>Pezizomycotina</taxon>
        <taxon>Dothideomycetes</taxon>
        <taxon>Dothideomycetes incertae sedis</taxon>
        <taxon>Coniosporium</taxon>
    </lineage>
</organism>
<dbReference type="Proteomes" id="UP001186974">
    <property type="component" value="Unassembled WGS sequence"/>
</dbReference>
<reference evidence="1" key="1">
    <citation type="submission" date="2024-09" db="EMBL/GenBank/DDBJ databases">
        <title>Black Yeasts Isolated from many extreme environments.</title>
        <authorList>
            <person name="Coleine C."/>
            <person name="Stajich J.E."/>
            <person name="Selbmann L."/>
        </authorList>
    </citation>
    <scope>NUCLEOTIDE SEQUENCE</scope>
    <source>
        <strain evidence="1">CCFEE 5737</strain>
    </source>
</reference>
<dbReference type="EMBL" id="JAWDJW010003812">
    <property type="protein sequence ID" value="KAK3076580.1"/>
    <property type="molecule type" value="Genomic_DNA"/>
</dbReference>